<gene>
    <name evidence="1" type="ORF">DUNSADRAFT_17343</name>
</gene>
<keyword evidence="2" id="KW-1185">Reference proteome</keyword>
<comment type="caution">
    <text evidence="1">The sequence shown here is derived from an EMBL/GenBank/DDBJ whole genome shotgun (WGS) entry which is preliminary data.</text>
</comment>
<evidence type="ECO:0008006" key="3">
    <source>
        <dbReference type="Google" id="ProtNLM"/>
    </source>
</evidence>
<evidence type="ECO:0000313" key="1">
    <source>
        <dbReference type="EMBL" id="KAF5840240.1"/>
    </source>
</evidence>
<accession>A0ABQ7H066</accession>
<dbReference type="Proteomes" id="UP000815325">
    <property type="component" value="Unassembled WGS sequence"/>
</dbReference>
<organism evidence="1 2">
    <name type="scientific">Dunaliella salina</name>
    <name type="common">Green alga</name>
    <name type="synonym">Protococcus salinus</name>
    <dbReference type="NCBI Taxonomy" id="3046"/>
    <lineage>
        <taxon>Eukaryota</taxon>
        <taxon>Viridiplantae</taxon>
        <taxon>Chlorophyta</taxon>
        <taxon>core chlorophytes</taxon>
        <taxon>Chlorophyceae</taxon>
        <taxon>CS clade</taxon>
        <taxon>Chlamydomonadales</taxon>
        <taxon>Dunaliellaceae</taxon>
        <taxon>Dunaliella</taxon>
    </lineage>
</organism>
<reference evidence="1" key="1">
    <citation type="submission" date="2017-08" db="EMBL/GenBank/DDBJ databases">
        <authorList>
            <person name="Polle J.E."/>
            <person name="Barry K."/>
            <person name="Cushman J."/>
            <person name="Schmutz J."/>
            <person name="Tran D."/>
            <person name="Hathwaick L.T."/>
            <person name="Yim W.C."/>
            <person name="Jenkins J."/>
            <person name="Mckie-Krisberg Z.M."/>
            <person name="Prochnik S."/>
            <person name="Lindquist E."/>
            <person name="Dockter R.B."/>
            <person name="Adam C."/>
            <person name="Molina H."/>
            <person name="Bunkerborg J."/>
            <person name="Jin E."/>
            <person name="Buchheim M."/>
            <person name="Magnuson J."/>
        </authorList>
    </citation>
    <scope>NUCLEOTIDE SEQUENCE</scope>
    <source>
        <strain evidence="1">CCAP 19/18</strain>
    </source>
</reference>
<dbReference type="EMBL" id="MU069519">
    <property type="protein sequence ID" value="KAF5840240.1"/>
    <property type="molecule type" value="Genomic_DNA"/>
</dbReference>
<protein>
    <recommendedName>
        <fullName evidence="3">Encoded protein</fullName>
    </recommendedName>
</protein>
<name>A0ABQ7H066_DUNSA</name>
<sequence>MASSLAKQIYAATGGLPKVSATAGSGSGSKATALAVSCLTDIVAITLSDAAHSPTLAAAGTSNAPEWHM</sequence>
<evidence type="ECO:0000313" key="2">
    <source>
        <dbReference type="Proteomes" id="UP000815325"/>
    </source>
</evidence>
<proteinExistence type="predicted"/>